<dbReference type="GO" id="GO:0009507">
    <property type="term" value="C:chloroplast"/>
    <property type="evidence" value="ECO:0007669"/>
    <property type="project" value="UniProtKB-SubCell"/>
</dbReference>
<evidence type="ECO:0000256" key="1">
    <source>
        <dbReference type="ARBA" id="ARBA00010605"/>
    </source>
</evidence>
<dbReference type="InterPro" id="IPR000244">
    <property type="entry name" value="Ribosomal_bL9"/>
</dbReference>
<protein>
    <recommendedName>
        <fullName evidence="6">Large ribosomal subunit protein bL9c</fullName>
    </recommendedName>
</protein>
<dbReference type="AlphaFoldDB" id="A0A1Z1M0S9"/>
<dbReference type="EMBL" id="MF101409">
    <property type="protein sequence ID" value="ARW59669.1"/>
    <property type="molecule type" value="Genomic_DNA"/>
</dbReference>
<dbReference type="GeneID" id="33353140"/>
<dbReference type="Gene3D" id="3.40.5.10">
    <property type="entry name" value="Ribosomal protein L9, N-terminal domain"/>
    <property type="match status" value="1"/>
</dbReference>
<comment type="similarity">
    <text evidence="1 6">Belongs to the bacterial ribosomal protein bL9 family.</text>
</comment>
<dbReference type="HAMAP" id="MF_00503">
    <property type="entry name" value="Ribosomal_bL9"/>
    <property type="match status" value="1"/>
</dbReference>
<dbReference type="SUPFAM" id="SSF55653">
    <property type="entry name" value="Ribosomal protein L9 C-domain"/>
    <property type="match status" value="1"/>
</dbReference>
<gene>
    <name evidence="6 9" type="primary">rpl9</name>
</gene>
<comment type="function">
    <text evidence="6">Binds to the 23S rRNA.</text>
</comment>
<dbReference type="RefSeq" id="YP_009391525.1">
    <property type="nucleotide sequence ID" value="NC_035258.1"/>
</dbReference>
<reference evidence="9" key="1">
    <citation type="journal article" date="2017" name="J. Phycol.">
        <title>Analysis of chloroplast genomes and a supermatrix inform reclassification of the Rhodomelaceae (Rhodophyta).</title>
        <authorList>
            <person name="Diaz-Tapia P."/>
            <person name="Maggs C.A."/>
            <person name="West J.A."/>
            <person name="Verbruggen H."/>
        </authorList>
    </citation>
    <scope>NUCLEOTIDE SEQUENCE</scope>
    <source>
        <strain evidence="9">HV1445</strain>
    </source>
</reference>
<sequence length="156" mass="18252">MKKKIQVILSKDISDTIKKYETINVKKGYAFNYLIPNKLAQVATKKKIKHLKILQSIQKIKQEKEFYRLKKIKTVLENIQTIYINKKIGDNYTIFGSIVEKEITQKTTEYANINIEKKQIQMPIVKKIGIYDFNVNLYGPKNLSISINIIILPYNI</sequence>
<comment type="subcellular location">
    <subcellularLocation>
        <location evidence="6">Plastid</location>
        <location evidence="6">Chloroplast</location>
    </subcellularLocation>
</comment>
<keyword evidence="5 6" id="KW-0687">Ribonucleoprotein</keyword>
<dbReference type="GO" id="GO:0003735">
    <property type="term" value="F:structural constituent of ribosome"/>
    <property type="evidence" value="ECO:0007669"/>
    <property type="project" value="InterPro"/>
</dbReference>
<evidence type="ECO:0000256" key="3">
    <source>
        <dbReference type="ARBA" id="ARBA00022884"/>
    </source>
</evidence>
<dbReference type="InterPro" id="IPR020070">
    <property type="entry name" value="Ribosomal_bL9_N"/>
</dbReference>
<dbReference type="InterPro" id="IPR020594">
    <property type="entry name" value="Ribosomal_bL9_bac/chp"/>
</dbReference>
<dbReference type="GO" id="GO:0019843">
    <property type="term" value="F:rRNA binding"/>
    <property type="evidence" value="ECO:0007669"/>
    <property type="project" value="UniProtKB-UniRule"/>
</dbReference>
<geneLocation type="chloroplast" evidence="9"/>
<evidence type="ECO:0000256" key="4">
    <source>
        <dbReference type="ARBA" id="ARBA00022980"/>
    </source>
</evidence>
<dbReference type="InterPro" id="IPR020069">
    <property type="entry name" value="Ribosomal_bL9_C"/>
</dbReference>
<evidence type="ECO:0000259" key="7">
    <source>
        <dbReference type="Pfam" id="PF01281"/>
    </source>
</evidence>
<keyword evidence="3 6" id="KW-0694">RNA-binding</keyword>
<evidence type="ECO:0000256" key="6">
    <source>
        <dbReference type="HAMAP-Rule" id="MF_00503"/>
    </source>
</evidence>
<dbReference type="NCBIfam" id="TIGR00158">
    <property type="entry name" value="L9"/>
    <property type="match status" value="1"/>
</dbReference>
<dbReference type="GO" id="GO:1990904">
    <property type="term" value="C:ribonucleoprotein complex"/>
    <property type="evidence" value="ECO:0007669"/>
    <property type="project" value="UniProtKB-KW"/>
</dbReference>
<dbReference type="InterPro" id="IPR009027">
    <property type="entry name" value="Ribosomal_bL9/RNase_H1_N"/>
</dbReference>
<evidence type="ECO:0000313" key="9">
    <source>
        <dbReference type="EMBL" id="ARW59669.1"/>
    </source>
</evidence>
<dbReference type="SUPFAM" id="SSF55658">
    <property type="entry name" value="L9 N-domain-like"/>
    <property type="match status" value="1"/>
</dbReference>
<name>A0A1Z1M0S9_9FLOR</name>
<dbReference type="Pfam" id="PF03948">
    <property type="entry name" value="Ribosomal_L9_C"/>
    <property type="match status" value="1"/>
</dbReference>
<keyword evidence="2 6" id="KW-0699">rRNA-binding</keyword>
<dbReference type="Pfam" id="PF01281">
    <property type="entry name" value="Ribosomal_L9_N"/>
    <property type="match status" value="1"/>
</dbReference>
<dbReference type="Gene3D" id="3.10.430.100">
    <property type="entry name" value="Ribosomal protein L9, C-terminal domain"/>
    <property type="match status" value="1"/>
</dbReference>
<feature type="domain" description="Ribosomal protein L9" evidence="7">
    <location>
        <begin position="5"/>
        <end position="51"/>
    </location>
</feature>
<keyword evidence="9" id="KW-0150">Chloroplast</keyword>
<evidence type="ECO:0000256" key="5">
    <source>
        <dbReference type="ARBA" id="ARBA00023274"/>
    </source>
</evidence>
<organism evidence="9">
    <name type="scientific">Platysiphonia delicata</name>
    <dbReference type="NCBI Taxonomy" id="2006979"/>
    <lineage>
        <taxon>Eukaryota</taxon>
        <taxon>Rhodophyta</taxon>
        <taxon>Florideophyceae</taxon>
        <taxon>Rhodymeniophycidae</taxon>
        <taxon>Ceramiales</taxon>
        <taxon>Delesseriaceae</taxon>
        <taxon>Platysiphonia</taxon>
    </lineage>
</organism>
<dbReference type="GO" id="GO:0005840">
    <property type="term" value="C:ribosome"/>
    <property type="evidence" value="ECO:0007669"/>
    <property type="project" value="UniProtKB-KW"/>
</dbReference>
<dbReference type="InterPro" id="IPR036791">
    <property type="entry name" value="Ribosomal_bL9_C_sf"/>
</dbReference>
<dbReference type="PANTHER" id="PTHR21368">
    <property type="entry name" value="50S RIBOSOMAL PROTEIN L9"/>
    <property type="match status" value="1"/>
</dbReference>
<dbReference type="InterPro" id="IPR036935">
    <property type="entry name" value="Ribosomal_bL9_N_sf"/>
</dbReference>
<evidence type="ECO:0000259" key="8">
    <source>
        <dbReference type="Pfam" id="PF03948"/>
    </source>
</evidence>
<keyword evidence="9" id="KW-0934">Plastid</keyword>
<feature type="domain" description="Large ribosomal subunit protein bL9 C-terminal" evidence="8">
    <location>
        <begin position="70"/>
        <end position="149"/>
    </location>
</feature>
<evidence type="ECO:0000256" key="2">
    <source>
        <dbReference type="ARBA" id="ARBA00022730"/>
    </source>
</evidence>
<dbReference type="GO" id="GO:0006412">
    <property type="term" value="P:translation"/>
    <property type="evidence" value="ECO:0007669"/>
    <property type="project" value="UniProtKB-UniRule"/>
</dbReference>
<keyword evidence="4 6" id="KW-0689">Ribosomal protein</keyword>
<proteinExistence type="inferred from homology"/>
<accession>A0A1Z1M0S9</accession>